<feature type="compositionally biased region" description="Basic and acidic residues" evidence="1">
    <location>
        <begin position="1"/>
        <end position="13"/>
    </location>
</feature>
<name>A0ABN8IAF0_9NEOP</name>
<gene>
    <name evidence="2" type="ORF">IPOD504_LOCUS6815</name>
</gene>
<feature type="non-terminal residue" evidence="2">
    <location>
        <position position="1"/>
    </location>
</feature>
<evidence type="ECO:0000313" key="2">
    <source>
        <dbReference type="EMBL" id="CAH2049423.1"/>
    </source>
</evidence>
<organism evidence="2 3">
    <name type="scientific">Iphiclides podalirius</name>
    <name type="common">scarce swallowtail</name>
    <dbReference type="NCBI Taxonomy" id="110791"/>
    <lineage>
        <taxon>Eukaryota</taxon>
        <taxon>Metazoa</taxon>
        <taxon>Ecdysozoa</taxon>
        <taxon>Arthropoda</taxon>
        <taxon>Hexapoda</taxon>
        <taxon>Insecta</taxon>
        <taxon>Pterygota</taxon>
        <taxon>Neoptera</taxon>
        <taxon>Endopterygota</taxon>
        <taxon>Lepidoptera</taxon>
        <taxon>Glossata</taxon>
        <taxon>Ditrysia</taxon>
        <taxon>Papilionoidea</taxon>
        <taxon>Papilionidae</taxon>
        <taxon>Papilioninae</taxon>
        <taxon>Iphiclides</taxon>
    </lineage>
</organism>
<proteinExistence type="predicted"/>
<feature type="region of interest" description="Disordered" evidence="1">
    <location>
        <begin position="1"/>
        <end position="35"/>
    </location>
</feature>
<keyword evidence="3" id="KW-1185">Reference proteome</keyword>
<dbReference type="EMBL" id="OW152831">
    <property type="protein sequence ID" value="CAH2049423.1"/>
    <property type="molecule type" value="Genomic_DNA"/>
</dbReference>
<dbReference type="Proteomes" id="UP000837857">
    <property type="component" value="Chromosome 19"/>
</dbReference>
<reference evidence="2" key="1">
    <citation type="submission" date="2022-03" db="EMBL/GenBank/DDBJ databases">
        <authorList>
            <person name="Martin H S."/>
        </authorList>
    </citation>
    <scope>NUCLEOTIDE SEQUENCE</scope>
</reference>
<protein>
    <submittedName>
        <fullName evidence="2">Uncharacterized protein</fullName>
    </submittedName>
</protein>
<accession>A0ABN8IAF0</accession>
<evidence type="ECO:0000256" key="1">
    <source>
        <dbReference type="SAM" id="MobiDB-lite"/>
    </source>
</evidence>
<sequence length="117" mass="12951">MSEVARERARSRESASAARSGHELSPQLIPGSRRRASQTILLNGHVTPGEGSTREHKQNTTAHAYIGRVTSAPVSCELGTLRVHGCVCAGRWALRELGASRWTEQVRQRRWERSGVH</sequence>
<evidence type="ECO:0000313" key="3">
    <source>
        <dbReference type="Proteomes" id="UP000837857"/>
    </source>
</evidence>